<organism evidence="1 2">
    <name type="scientific">Brumicola pallidula DSM 14239 = ACAM 615</name>
    <dbReference type="NCBI Taxonomy" id="1121922"/>
    <lineage>
        <taxon>Bacteria</taxon>
        <taxon>Pseudomonadati</taxon>
        <taxon>Pseudomonadota</taxon>
        <taxon>Gammaproteobacteria</taxon>
        <taxon>Alteromonadales</taxon>
        <taxon>Alteromonadaceae</taxon>
        <taxon>Brumicola</taxon>
    </lineage>
</organism>
<dbReference type="Proteomes" id="UP000006251">
    <property type="component" value="Unassembled WGS sequence"/>
</dbReference>
<dbReference type="InterPro" id="IPR010260">
    <property type="entry name" value="AlpA"/>
</dbReference>
<evidence type="ECO:0000313" key="2">
    <source>
        <dbReference type="Proteomes" id="UP000006251"/>
    </source>
</evidence>
<dbReference type="RefSeq" id="WP_006014359.1">
    <property type="nucleotide sequence ID" value="NZ_BAEQ01000055.1"/>
</dbReference>
<reference evidence="2" key="1">
    <citation type="journal article" date="2014" name="Environ. Microbiol.">
        <title>Comparative genomics of the marine bacterial genus Glaciecola reveals the high degree of genomic diversity and genomic characteristic for cold adaptation.</title>
        <authorList>
            <person name="Qin Q.L."/>
            <person name="Xie B.B."/>
            <person name="Yu Y."/>
            <person name="Shu Y.L."/>
            <person name="Rong J.C."/>
            <person name="Zhang Y.J."/>
            <person name="Zhao D.L."/>
            <person name="Chen X.L."/>
            <person name="Zhang X.Y."/>
            <person name="Chen B."/>
            <person name="Zhou B.C."/>
            <person name="Zhang Y.Z."/>
        </authorList>
    </citation>
    <scope>NUCLEOTIDE SEQUENCE [LARGE SCALE GENOMIC DNA]</scope>
    <source>
        <strain evidence="2">ACAM 615</strain>
    </source>
</reference>
<accession>K6Z2F8</accession>
<dbReference type="Gene3D" id="1.10.238.160">
    <property type="match status" value="1"/>
</dbReference>
<evidence type="ECO:0008006" key="3">
    <source>
        <dbReference type="Google" id="ProtNLM"/>
    </source>
</evidence>
<proteinExistence type="predicted"/>
<protein>
    <recommendedName>
        <fullName evidence="3">AlpA family phage regulatory protein</fullName>
    </recommendedName>
</protein>
<gene>
    <name evidence="1" type="ORF">GPAL_3530</name>
</gene>
<dbReference type="OrthoDB" id="8455288at2"/>
<evidence type="ECO:0000313" key="1">
    <source>
        <dbReference type="EMBL" id="GAC30376.1"/>
    </source>
</evidence>
<name>K6Z2F8_9ALTE</name>
<sequence length="57" mass="6741">MIRPNELIKQLNVSKSTLYRLRKSSDFPRPVAIGPRAISFVVEKIEVWLEQREQLPY</sequence>
<keyword evidence="2" id="KW-1185">Reference proteome</keyword>
<comment type="caution">
    <text evidence="1">The sequence shown here is derived from an EMBL/GenBank/DDBJ whole genome shotgun (WGS) entry which is preliminary data.</text>
</comment>
<dbReference type="EMBL" id="BAEQ01000055">
    <property type="protein sequence ID" value="GAC30376.1"/>
    <property type="molecule type" value="Genomic_DNA"/>
</dbReference>
<dbReference type="AlphaFoldDB" id="K6Z2F8"/>
<dbReference type="STRING" id="1121922.GCA_000428905_00885"/>
<dbReference type="Pfam" id="PF05930">
    <property type="entry name" value="Phage_AlpA"/>
    <property type="match status" value="1"/>
</dbReference>